<dbReference type="FunFam" id="3.10.250.10:FF:000035">
    <property type="entry name" value="Lysyl oxidase-like 2"/>
    <property type="match status" value="1"/>
</dbReference>
<dbReference type="InterPro" id="IPR036772">
    <property type="entry name" value="SRCR-like_dom_sf"/>
</dbReference>
<sequence>MFGWILCCSKNSLIKEDNFSVFLTAKMCRAVVHHSLEEARLERQRLVQKYIKTLNKEEGAIRLVGGDVEYEGNIEVLHNNRWGSVCDDEWDATEGQIVCEQLGFPGLRKVTHSGYFGPAKKRFWMDNIFCEGHEKELTHCHFDGWGTHDCEPSEAAGVICIAPAGLEPEPEVRPEYYEPKFRIHYTHRMDLRLRGGRSHNEGRVEVRLNNGKWGTICSDGWSLLEANVVCKQLGLGYAQDALQTDYFGGTDISPPLISGTECYGNETSLSQCLHHDHLRGAPPSCHGTRNHVAVAICNHLAPDLVVDFYEIEHTAHLEDRPMALMQCAMEENCVANEAYDIQRDDPNWRYATRRLLKFTASALNAGNTDFRPFKDKSMWEWHMCHMHYHSMEVFATFDIFDMSGVKVAQGHKASFCLEDSQCLPGIPKKYNCANFGDQGISVNCSDVYLYNLDCQWVDITELNTGSYTLKIAINPEFKVSEMNFDNNAAICNLLYTETYARVDNCRLERP</sequence>
<name>A0A0L0CM11_LUCCU</name>
<dbReference type="PANTHER" id="PTHR45817:SF4">
    <property type="entry name" value="LYSYL OXIDASE-LIKE-RELATED"/>
    <property type="match status" value="1"/>
</dbReference>
<dbReference type="GO" id="GO:0005615">
    <property type="term" value="C:extracellular space"/>
    <property type="evidence" value="ECO:0007669"/>
    <property type="project" value="TreeGrafter"/>
</dbReference>
<proteinExistence type="inferred from homology"/>
<evidence type="ECO:0000256" key="10">
    <source>
        <dbReference type="ARBA" id="ARBA00023157"/>
    </source>
</evidence>
<dbReference type="GO" id="GO:0004720">
    <property type="term" value="F:protein-lysine 6-oxidase activity"/>
    <property type="evidence" value="ECO:0007669"/>
    <property type="project" value="UniProtKB-EC"/>
</dbReference>
<accession>A0A0L0CM11</accession>
<comment type="cofactor">
    <cofactor evidence="1">
        <name>Cu cation</name>
        <dbReference type="ChEBI" id="CHEBI:23378"/>
    </cofactor>
</comment>
<dbReference type="GO" id="GO:0005507">
    <property type="term" value="F:copper ion binding"/>
    <property type="evidence" value="ECO:0007669"/>
    <property type="project" value="InterPro"/>
</dbReference>
<dbReference type="FunFam" id="3.10.250.10:FF:000008">
    <property type="entry name" value="Lysyl oxidase homolog 2"/>
    <property type="match status" value="1"/>
</dbReference>
<feature type="disulfide bond" evidence="13">
    <location>
        <begin position="130"/>
        <end position="140"/>
    </location>
</feature>
<feature type="non-terminal residue" evidence="15">
    <location>
        <position position="510"/>
    </location>
</feature>
<feature type="domain" description="SRCR" evidence="14">
    <location>
        <begin position="61"/>
        <end position="161"/>
    </location>
</feature>
<keyword evidence="6" id="KW-0479">Metal-binding</keyword>
<evidence type="ECO:0000256" key="5">
    <source>
        <dbReference type="ARBA" id="ARBA00022525"/>
    </source>
</evidence>
<dbReference type="PANTHER" id="PTHR45817">
    <property type="entry name" value="LYSYL OXIDASE-LIKE-RELATED"/>
    <property type="match status" value="1"/>
</dbReference>
<dbReference type="Pfam" id="PF01186">
    <property type="entry name" value="Lysyl_oxidase"/>
    <property type="match status" value="1"/>
</dbReference>
<evidence type="ECO:0000256" key="1">
    <source>
        <dbReference type="ARBA" id="ARBA00001935"/>
    </source>
</evidence>
<evidence type="ECO:0000313" key="15">
    <source>
        <dbReference type="EMBL" id="KNC33373.1"/>
    </source>
</evidence>
<keyword evidence="16" id="KW-1185">Reference proteome</keyword>
<keyword evidence="10 13" id="KW-1015">Disulfide bond</keyword>
<reference evidence="15 16" key="1">
    <citation type="journal article" date="2015" name="Nat. Commun.">
        <title>Lucilia cuprina genome unlocks parasitic fly biology to underpin future interventions.</title>
        <authorList>
            <person name="Anstead C.A."/>
            <person name="Korhonen P.K."/>
            <person name="Young N.D."/>
            <person name="Hall R.S."/>
            <person name="Jex A.R."/>
            <person name="Murali S.C."/>
            <person name="Hughes D.S."/>
            <person name="Lee S.F."/>
            <person name="Perry T."/>
            <person name="Stroehlein A.J."/>
            <person name="Ansell B.R."/>
            <person name="Breugelmans B."/>
            <person name="Hofmann A."/>
            <person name="Qu J."/>
            <person name="Dugan S."/>
            <person name="Lee S.L."/>
            <person name="Chao H."/>
            <person name="Dinh H."/>
            <person name="Han Y."/>
            <person name="Doddapaneni H.V."/>
            <person name="Worley K.C."/>
            <person name="Muzny D.M."/>
            <person name="Ioannidis P."/>
            <person name="Waterhouse R.M."/>
            <person name="Zdobnov E.M."/>
            <person name="James P.J."/>
            <person name="Bagnall N.H."/>
            <person name="Kotze A.C."/>
            <person name="Gibbs R.A."/>
            <person name="Richards S."/>
            <person name="Batterham P."/>
            <person name="Gasser R.B."/>
        </authorList>
    </citation>
    <scope>NUCLEOTIDE SEQUENCE [LARGE SCALE GENOMIC DNA]</scope>
    <source>
        <strain evidence="15 16">LS</strain>
        <tissue evidence="15">Full body</tissue>
    </source>
</reference>
<evidence type="ECO:0000256" key="12">
    <source>
        <dbReference type="ARBA" id="ARBA00047861"/>
    </source>
</evidence>
<dbReference type="Proteomes" id="UP000037069">
    <property type="component" value="Unassembled WGS sequence"/>
</dbReference>
<evidence type="ECO:0000256" key="9">
    <source>
        <dbReference type="ARBA" id="ARBA00023008"/>
    </source>
</evidence>
<evidence type="ECO:0000256" key="13">
    <source>
        <dbReference type="PROSITE-ProRule" id="PRU00196"/>
    </source>
</evidence>
<dbReference type="Pfam" id="PF00530">
    <property type="entry name" value="SRCR"/>
    <property type="match status" value="2"/>
</dbReference>
<dbReference type="SMART" id="SM00202">
    <property type="entry name" value="SR"/>
    <property type="match status" value="2"/>
</dbReference>
<protein>
    <recommendedName>
        <fullName evidence="11">protein-lysine 6-oxidase</fullName>
        <ecNumber evidence="11">1.4.3.13</ecNumber>
    </recommendedName>
</protein>
<evidence type="ECO:0000259" key="14">
    <source>
        <dbReference type="PROSITE" id="PS50287"/>
    </source>
</evidence>
<dbReference type="PRINTS" id="PR00074">
    <property type="entry name" value="LYSYLOXIDASE"/>
</dbReference>
<evidence type="ECO:0000256" key="2">
    <source>
        <dbReference type="ARBA" id="ARBA00004239"/>
    </source>
</evidence>
<gene>
    <name evidence="15" type="ORF">FF38_09868</name>
</gene>
<evidence type="ECO:0000256" key="4">
    <source>
        <dbReference type="ARBA" id="ARBA00022477"/>
    </source>
</evidence>
<dbReference type="EMBL" id="JRES01000195">
    <property type="protein sequence ID" value="KNC33373.1"/>
    <property type="molecule type" value="Genomic_DNA"/>
</dbReference>
<dbReference type="OMA" id="HMCHMHF"/>
<keyword evidence="9" id="KW-0186">Copper</keyword>
<keyword evidence="5" id="KW-0964">Secreted</keyword>
<dbReference type="PROSITE" id="PS50287">
    <property type="entry name" value="SRCR_2"/>
    <property type="match status" value="2"/>
</dbReference>
<comment type="similarity">
    <text evidence="3">Belongs to the lysyl oxidase family.</text>
</comment>
<evidence type="ECO:0000256" key="8">
    <source>
        <dbReference type="ARBA" id="ARBA00023002"/>
    </source>
</evidence>
<dbReference type="OrthoDB" id="547291at2759"/>
<evidence type="ECO:0000256" key="6">
    <source>
        <dbReference type="ARBA" id="ARBA00022723"/>
    </source>
</evidence>
<feature type="domain" description="SRCR" evidence="14">
    <location>
        <begin position="191"/>
        <end position="298"/>
    </location>
</feature>
<feature type="disulfide bond" evidence="13">
    <location>
        <begin position="262"/>
        <end position="272"/>
    </location>
</feature>
<dbReference type="PROSITE" id="PS00926">
    <property type="entry name" value="LYSYL_OXIDASE"/>
    <property type="match status" value="1"/>
</dbReference>
<dbReference type="InterPro" id="IPR001190">
    <property type="entry name" value="SRCR"/>
</dbReference>
<dbReference type="SUPFAM" id="SSF56487">
    <property type="entry name" value="SRCR-like"/>
    <property type="match status" value="2"/>
</dbReference>
<dbReference type="InterPro" id="IPR050912">
    <property type="entry name" value="LOX-like_protein"/>
</dbReference>
<dbReference type="GO" id="GO:0016020">
    <property type="term" value="C:membrane"/>
    <property type="evidence" value="ECO:0007669"/>
    <property type="project" value="InterPro"/>
</dbReference>
<dbReference type="PROSITE" id="PS00420">
    <property type="entry name" value="SRCR_1"/>
    <property type="match status" value="1"/>
</dbReference>
<dbReference type="Gene3D" id="3.10.250.10">
    <property type="entry name" value="SRCR-like domain"/>
    <property type="match status" value="2"/>
</dbReference>
<dbReference type="AlphaFoldDB" id="A0A0L0CM11"/>
<evidence type="ECO:0000313" key="16">
    <source>
        <dbReference type="Proteomes" id="UP000037069"/>
    </source>
</evidence>
<dbReference type="EC" id="1.4.3.13" evidence="11"/>
<evidence type="ECO:0000256" key="11">
    <source>
        <dbReference type="ARBA" id="ARBA00038869"/>
    </source>
</evidence>
<comment type="catalytic activity">
    <reaction evidence="12">
        <text>L-lysyl-[protein] + O2 + H2O = (S)-2-amino-6-oxohexanoyl-[protein] + H2O2 + NH4(+)</text>
        <dbReference type="Rhea" id="RHEA:24544"/>
        <dbReference type="Rhea" id="RHEA-COMP:9752"/>
        <dbReference type="Rhea" id="RHEA-COMP:12448"/>
        <dbReference type="ChEBI" id="CHEBI:15377"/>
        <dbReference type="ChEBI" id="CHEBI:15379"/>
        <dbReference type="ChEBI" id="CHEBI:16240"/>
        <dbReference type="ChEBI" id="CHEBI:28938"/>
        <dbReference type="ChEBI" id="CHEBI:29969"/>
        <dbReference type="ChEBI" id="CHEBI:131803"/>
        <dbReference type="EC" id="1.4.3.13"/>
    </reaction>
</comment>
<dbReference type="InterPro" id="IPR019828">
    <property type="entry name" value="Lysyl_oxidase_CS"/>
</dbReference>
<dbReference type="PRINTS" id="PR00258">
    <property type="entry name" value="SPERACTRCPTR"/>
</dbReference>
<dbReference type="STRING" id="7375.A0A0L0CM11"/>
<keyword evidence="4" id="KW-0886">LTQ</keyword>
<feature type="disulfide bond" evidence="13">
    <location>
        <begin position="99"/>
        <end position="160"/>
    </location>
</feature>
<keyword evidence="8" id="KW-0560">Oxidoreductase</keyword>
<keyword evidence="7" id="KW-0801">TPQ</keyword>
<organism evidence="15 16">
    <name type="scientific">Lucilia cuprina</name>
    <name type="common">Green bottle fly</name>
    <name type="synonym">Australian sheep blowfly</name>
    <dbReference type="NCBI Taxonomy" id="7375"/>
    <lineage>
        <taxon>Eukaryota</taxon>
        <taxon>Metazoa</taxon>
        <taxon>Ecdysozoa</taxon>
        <taxon>Arthropoda</taxon>
        <taxon>Hexapoda</taxon>
        <taxon>Insecta</taxon>
        <taxon>Pterygota</taxon>
        <taxon>Neoptera</taxon>
        <taxon>Endopterygota</taxon>
        <taxon>Diptera</taxon>
        <taxon>Brachycera</taxon>
        <taxon>Muscomorpha</taxon>
        <taxon>Oestroidea</taxon>
        <taxon>Calliphoridae</taxon>
        <taxon>Luciliinae</taxon>
        <taxon>Lucilia</taxon>
    </lineage>
</organism>
<evidence type="ECO:0000256" key="7">
    <source>
        <dbReference type="ARBA" id="ARBA00022772"/>
    </source>
</evidence>
<dbReference type="InterPro" id="IPR001695">
    <property type="entry name" value="Lysyl_oxidase"/>
</dbReference>
<comment type="caution">
    <text evidence="15">The sequence shown here is derived from an EMBL/GenBank/DDBJ whole genome shotgun (WGS) entry which is preliminary data.</text>
</comment>
<evidence type="ECO:0000256" key="3">
    <source>
        <dbReference type="ARBA" id="ARBA00007492"/>
    </source>
</evidence>
<comment type="subcellular location">
    <subcellularLocation>
        <location evidence="2">Secreted</location>
        <location evidence="2">Extracellular space</location>
    </subcellularLocation>
</comment>
<feature type="disulfide bond" evidence="13">
    <location>
        <begin position="86"/>
        <end position="150"/>
    </location>
</feature>
<comment type="caution">
    <text evidence="13">Lacks conserved residue(s) required for the propagation of feature annotation.</text>
</comment>